<feature type="transmembrane region" description="Helical" evidence="6">
    <location>
        <begin position="253"/>
        <end position="275"/>
    </location>
</feature>
<dbReference type="InterPro" id="IPR036259">
    <property type="entry name" value="MFS_trans_sf"/>
</dbReference>
<feature type="transmembrane region" description="Helical" evidence="6">
    <location>
        <begin position="102"/>
        <end position="125"/>
    </location>
</feature>
<evidence type="ECO:0000256" key="3">
    <source>
        <dbReference type="ARBA" id="ARBA00022692"/>
    </source>
</evidence>
<protein>
    <submittedName>
        <fullName evidence="8">MFS transporter</fullName>
    </submittedName>
</protein>
<comment type="caution">
    <text evidence="8">The sequence shown here is derived from an EMBL/GenBank/DDBJ whole genome shotgun (WGS) entry which is preliminary data.</text>
</comment>
<dbReference type="GO" id="GO:0005886">
    <property type="term" value="C:plasma membrane"/>
    <property type="evidence" value="ECO:0007669"/>
    <property type="project" value="UniProtKB-SubCell"/>
</dbReference>
<keyword evidence="4 6" id="KW-1133">Transmembrane helix</keyword>
<keyword evidence="5 6" id="KW-0472">Membrane</keyword>
<accession>A0A3M8DCC0</accession>
<feature type="transmembrane region" description="Helical" evidence="6">
    <location>
        <begin position="7"/>
        <end position="25"/>
    </location>
</feature>
<dbReference type="InterPro" id="IPR011701">
    <property type="entry name" value="MFS"/>
</dbReference>
<dbReference type="InterPro" id="IPR020846">
    <property type="entry name" value="MFS_dom"/>
</dbReference>
<gene>
    <name evidence="8" type="ORF">EDM58_03955</name>
</gene>
<feature type="transmembrane region" description="Helical" evidence="6">
    <location>
        <begin position="295"/>
        <end position="314"/>
    </location>
</feature>
<evidence type="ECO:0000313" key="9">
    <source>
        <dbReference type="Proteomes" id="UP000281915"/>
    </source>
</evidence>
<reference evidence="8 9" key="1">
    <citation type="submission" date="2018-10" db="EMBL/GenBank/DDBJ databases">
        <title>Phylogenomics of Brevibacillus.</title>
        <authorList>
            <person name="Dunlap C."/>
        </authorList>
    </citation>
    <scope>NUCLEOTIDE SEQUENCE [LARGE SCALE GENOMIC DNA]</scope>
    <source>
        <strain evidence="8 9">JCM 15085</strain>
    </source>
</reference>
<dbReference type="InterPro" id="IPR050327">
    <property type="entry name" value="Proton-linked_MCT"/>
</dbReference>
<feature type="transmembrane region" description="Helical" evidence="6">
    <location>
        <begin position="229"/>
        <end position="247"/>
    </location>
</feature>
<feature type="transmembrane region" description="Helical" evidence="6">
    <location>
        <begin position="395"/>
        <end position="414"/>
    </location>
</feature>
<dbReference type="CDD" id="cd17355">
    <property type="entry name" value="MFS_YcxA_like"/>
    <property type="match status" value="1"/>
</dbReference>
<dbReference type="EMBL" id="RHHT01000003">
    <property type="protein sequence ID" value="RNB85702.1"/>
    <property type="molecule type" value="Genomic_DNA"/>
</dbReference>
<evidence type="ECO:0000256" key="5">
    <source>
        <dbReference type="ARBA" id="ARBA00023136"/>
    </source>
</evidence>
<feature type="transmembrane region" description="Helical" evidence="6">
    <location>
        <begin position="77"/>
        <end position="96"/>
    </location>
</feature>
<name>A0A3M8DCC0_9BACL</name>
<comment type="subcellular location">
    <subcellularLocation>
        <location evidence="1">Cell membrane</location>
        <topology evidence="1">Multi-pass membrane protein</topology>
    </subcellularLocation>
</comment>
<keyword evidence="2" id="KW-0813">Transport</keyword>
<feature type="transmembrane region" description="Helical" evidence="6">
    <location>
        <begin position="168"/>
        <end position="187"/>
    </location>
</feature>
<evidence type="ECO:0000313" key="8">
    <source>
        <dbReference type="EMBL" id="RNB85702.1"/>
    </source>
</evidence>
<dbReference type="AlphaFoldDB" id="A0A3M8DCC0"/>
<dbReference type="Proteomes" id="UP000281915">
    <property type="component" value="Unassembled WGS sequence"/>
</dbReference>
<dbReference type="Pfam" id="PF07690">
    <property type="entry name" value="MFS_1"/>
    <property type="match status" value="1"/>
</dbReference>
<feature type="transmembrane region" description="Helical" evidence="6">
    <location>
        <begin position="45"/>
        <end position="65"/>
    </location>
</feature>
<dbReference type="PANTHER" id="PTHR11360">
    <property type="entry name" value="MONOCARBOXYLATE TRANSPORTER"/>
    <property type="match status" value="1"/>
</dbReference>
<evidence type="ECO:0000256" key="1">
    <source>
        <dbReference type="ARBA" id="ARBA00004651"/>
    </source>
</evidence>
<organism evidence="8 9">
    <name type="scientific">Brevibacillus panacihumi</name>
    <dbReference type="NCBI Taxonomy" id="497735"/>
    <lineage>
        <taxon>Bacteria</taxon>
        <taxon>Bacillati</taxon>
        <taxon>Bacillota</taxon>
        <taxon>Bacilli</taxon>
        <taxon>Bacillales</taxon>
        <taxon>Paenibacillaceae</taxon>
        <taxon>Brevibacillus</taxon>
    </lineage>
</organism>
<dbReference type="PROSITE" id="PS50850">
    <property type="entry name" value="MFS"/>
    <property type="match status" value="1"/>
</dbReference>
<feature type="transmembrane region" description="Helical" evidence="6">
    <location>
        <begin position="137"/>
        <end position="162"/>
    </location>
</feature>
<evidence type="ECO:0000256" key="6">
    <source>
        <dbReference type="SAM" id="Phobius"/>
    </source>
</evidence>
<feature type="transmembrane region" description="Helical" evidence="6">
    <location>
        <begin position="320"/>
        <end position="340"/>
    </location>
</feature>
<proteinExistence type="predicted"/>
<dbReference type="Gene3D" id="1.20.1250.20">
    <property type="entry name" value="MFS general substrate transporter like domains"/>
    <property type="match status" value="2"/>
</dbReference>
<dbReference type="GO" id="GO:0022857">
    <property type="term" value="F:transmembrane transporter activity"/>
    <property type="evidence" value="ECO:0007669"/>
    <property type="project" value="InterPro"/>
</dbReference>
<dbReference type="PANTHER" id="PTHR11360:SF284">
    <property type="entry name" value="EG:103B4.3 PROTEIN-RELATED"/>
    <property type="match status" value="1"/>
</dbReference>
<feature type="transmembrane region" description="Helical" evidence="6">
    <location>
        <begin position="361"/>
        <end position="383"/>
    </location>
</feature>
<sequence>MEKKLHYAWIILFVTFFALLAVQGIRLSFGAFIESWENEFSLDRGTISLVSTLSFIIYGVSQPIAGRLIDRFGARTILLYSTLLVGLSMLFTQWITSAWQLFFLYGVVASIGVGGASNVAATVLVSNWFNEKRGLAFGVLEAGFSVGQMIVVPAALFFIQWYDWKMAVAIFGFFLLIVIFPVLLFLLRNHPAEKNLQPIGGAREEDKPGNRIPNDAAPPVGSIFRSRNFWYLILPFFICGFTTTGLMDTHLIPFAQLCGFTTTVTGLAVSLLAAFNTMGTLMSGFIADRWSSRKFLAALYILRALSICFLIVFVSDPELLLFFVGHPSLLLLFAISFGLVDFATVAPTQLLATQHFKQYSMGLVMGWLFLSHQAGSALGAYLPGMFYEHTGDYTLAFYVSVLLLVGAAALNLLMPEPDKIMSRKA</sequence>
<keyword evidence="3 6" id="KW-0812">Transmembrane</keyword>
<feature type="domain" description="Major facilitator superfamily (MFS) profile" evidence="7">
    <location>
        <begin position="10"/>
        <end position="418"/>
    </location>
</feature>
<dbReference type="SUPFAM" id="SSF103473">
    <property type="entry name" value="MFS general substrate transporter"/>
    <property type="match status" value="1"/>
</dbReference>
<evidence type="ECO:0000256" key="2">
    <source>
        <dbReference type="ARBA" id="ARBA00022448"/>
    </source>
</evidence>
<dbReference type="RefSeq" id="WP_122912202.1">
    <property type="nucleotide sequence ID" value="NZ_RHHT01000003.1"/>
</dbReference>
<evidence type="ECO:0000256" key="4">
    <source>
        <dbReference type="ARBA" id="ARBA00022989"/>
    </source>
</evidence>
<evidence type="ECO:0000259" key="7">
    <source>
        <dbReference type="PROSITE" id="PS50850"/>
    </source>
</evidence>